<sequence>MAPSNLQLRLKDDFAPLHANNIFRLLTTIEHWQSMSIELDLNLAQGFVSHCSKNEHRTWPEYLCRDPTSKLFTPPLPLGRKWSRKPGSCLPPPARLGHALSKDITLFTPYLLDECIMRCVSAPKVRLYGRAPHYYPRQRKPIFTMTSSPHVSYPYQHLKLMTVSEDGACYNLTILRNFLERSKCPLRSVTIKGTFSDSILTDYLLFPQFAQFPRSGL</sequence>
<evidence type="ECO:0000313" key="2">
    <source>
        <dbReference type="Proteomes" id="UP000053424"/>
    </source>
</evidence>
<dbReference type="AlphaFoldDB" id="A0A0C2XNG3"/>
<keyword evidence="2" id="KW-1185">Reference proteome</keyword>
<protein>
    <submittedName>
        <fullName evidence="1">Uncharacterized protein</fullName>
    </submittedName>
</protein>
<accession>A0A0C2XNG3</accession>
<name>A0A0C2XNG3_HEBCY</name>
<reference evidence="1 2" key="1">
    <citation type="submission" date="2014-04" db="EMBL/GenBank/DDBJ databases">
        <authorList>
            <consortium name="DOE Joint Genome Institute"/>
            <person name="Kuo A."/>
            <person name="Gay G."/>
            <person name="Dore J."/>
            <person name="Kohler A."/>
            <person name="Nagy L.G."/>
            <person name="Floudas D."/>
            <person name="Copeland A."/>
            <person name="Barry K.W."/>
            <person name="Cichocki N."/>
            <person name="Veneault-Fourrey C."/>
            <person name="LaButti K."/>
            <person name="Lindquist E.A."/>
            <person name="Lipzen A."/>
            <person name="Lundell T."/>
            <person name="Morin E."/>
            <person name="Murat C."/>
            <person name="Sun H."/>
            <person name="Tunlid A."/>
            <person name="Henrissat B."/>
            <person name="Grigoriev I.V."/>
            <person name="Hibbett D.S."/>
            <person name="Martin F."/>
            <person name="Nordberg H.P."/>
            <person name="Cantor M.N."/>
            <person name="Hua S.X."/>
        </authorList>
    </citation>
    <scope>NUCLEOTIDE SEQUENCE [LARGE SCALE GENOMIC DNA]</scope>
    <source>
        <strain evidence="2">h7</strain>
    </source>
</reference>
<organism evidence="1 2">
    <name type="scientific">Hebeloma cylindrosporum</name>
    <dbReference type="NCBI Taxonomy" id="76867"/>
    <lineage>
        <taxon>Eukaryota</taxon>
        <taxon>Fungi</taxon>
        <taxon>Dikarya</taxon>
        <taxon>Basidiomycota</taxon>
        <taxon>Agaricomycotina</taxon>
        <taxon>Agaricomycetes</taxon>
        <taxon>Agaricomycetidae</taxon>
        <taxon>Agaricales</taxon>
        <taxon>Agaricineae</taxon>
        <taxon>Hymenogastraceae</taxon>
        <taxon>Hebeloma</taxon>
    </lineage>
</organism>
<dbReference type="HOGENOM" id="CLU_1272435_0_0_1"/>
<proteinExistence type="predicted"/>
<gene>
    <name evidence="1" type="ORF">M413DRAFT_29384</name>
</gene>
<dbReference type="Proteomes" id="UP000053424">
    <property type="component" value="Unassembled WGS sequence"/>
</dbReference>
<evidence type="ECO:0000313" key="1">
    <source>
        <dbReference type="EMBL" id="KIM39198.1"/>
    </source>
</evidence>
<dbReference type="EMBL" id="KN831786">
    <property type="protein sequence ID" value="KIM39198.1"/>
    <property type="molecule type" value="Genomic_DNA"/>
</dbReference>
<reference evidence="2" key="2">
    <citation type="submission" date="2015-01" db="EMBL/GenBank/DDBJ databases">
        <title>Evolutionary Origins and Diversification of the Mycorrhizal Mutualists.</title>
        <authorList>
            <consortium name="DOE Joint Genome Institute"/>
            <consortium name="Mycorrhizal Genomics Consortium"/>
            <person name="Kohler A."/>
            <person name="Kuo A."/>
            <person name="Nagy L.G."/>
            <person name="Floudas D."/>
            <person name="Copeland A."/>
            <person name="Barry K.W."/>
            <person name="Cichocki N."/>
            <person name="Veneault-Fourrey C."/>
            <person name="LaButti K."/>
            <person name="Lindquist E.A."/>
            <person name="Lipzen A."/>
            <person name="Lundell T."/>
            <person name="Morin E."/>
            <person name="Murat C."/>
            <person name="Riley R."/>
            <person name="Ohm R."/>
            <person name="Sun H."/>
            <person name="Tunlid A."/>
            <person name="Henrissat B."/>
            <person name="Grigoriev I.V."/>
            <person name="Hibbett D.S."/>
            <person name="Martin F."/>
        </authorList>
    </citation>
    <scope>NUCLEOTIDE SEQUENCE [LARGE SCALE GENOMIC DNA]</scope>
    <source>
        <strain evidence="2">h7</strain>
    </source>
</reference>